<evidence type="ECO:0000256" key="6">
    <source>
        <dbReference type="ARBA" id="ARBA00023136"/>
    </source>
</evidence>
<dbReference type="eggNOG" id="COG1835">
    <property type="taxonomic scope" value="Bacteria"/>
</dbReference>
<keyword evidence="6 8" id="KW-0472">Membrane</keyword>
<dbReference type="PANTHER" id="PTHR23028">
    <property type="entry name" value="ACETYLTRANSFERASE"/>
    <property type="match status" value="1"/>
</dbReference>
<evidence type="ECO:0000256" key="7">
    <source>
        <dbReference type="ARBA" id="ARBA00023315"/>
    </source>
</evidence>
<reference evidence="10 11" key="1">
    <citation type="journal article" date="2015" name="Genome Announc.">
        <title>Expanding the biotechnology potential of lactobacilli through comparative genomics of 213 strains and associated genera.</title>
        <authorList>
            <person name="Sun Z."/>
            <person name="Harris H.M."/>
            <person name="McCann A."/>
            <person name="Guo C."/>
            <person name="Argimon S."/>
            <person name="Zhang W."/>
            <person name="Yang X."/>
            <person name="Jeffery I.B."/>
            <person name="Cooney J.C."/>
            <person name="Kagawa T.F."/>
            <person name="Liu W."/>
            <person name="Song Y."/>
            <person name="Salvetti E."/>
            <person name="Wrobel A."/>
            <person name="Rasinkangas P."/>
            <person name="Parkhill J."/>
            <person name="Rea M.C."/>
            <person name="O'Sullivan O."/>
            <person name="Ritari J."/>
            <person name="Douillard F.P."/>
            <person name="Paul Ross R."/>
            <person name="Yang R."/>
            <person name="Briner A.E."/>
            <person name="Felis G.E."/>
            <person name="de Vos W.M."/>
            <person name="Barrangou R."/>
            <person name="Klaenhammer T.R."/>
            <person name="Caufield P.W."/>
            <person name="Cui Y."/>
            <person name="Zhang H."/>
            <person name="O'Toole P.W."/>
        </authorList>
    </citation>
    <scope>NUCLEOTIDE SEQUENCE [LARGE SCALE GENOMIC DNA]</scope>
    <source>
        <strain evidence="10 11">DSM 18527</strain>
    </source>
</reference>
<dbReference type="InterPro" id="IPR050879">
    <property type="entry name" value="Acyltransferase_3"/>
</dbReference>
<feature type="domain" description="Acyltransferase 3" evidence="9">
    <location>
        <begin position="14"/>
        <end position="330"/>
    </location>
</feature>
<dbReference type="STRING" id="1423734.FC83_GL002452"/>
<dbReference type="Gene3D" id="3.40.50.1110">
    <property type="entry name" value="SGNH hydrolase"/>
    <property type="match status" value="1"/>
</dbReference>
<evidence type="ECO:0000256" key="8">
    <source>
        <dbReference type="SAM" id="Phobius"/>
    </source>
</evidence>
<dbReference type="RefSeq" id="WP_035451659.1">
    <property type="nucleotide sequence ID" value="NZ_AZGA01000002.1"/>
</dbReference>
<gene>
    <name evidence="10" type="ORF">FC83_GL002452</name>
</gene>
<dbReference type="EMBL" id="AZGA01000002">
    <property type="protein sequence ID" value="KRM36579.1"/>
    <property type="molecule type" value="Genomic_DNA"/>
</dbReference>
<feature type="transmembrane region" description="Helical" evidence="8">
    <location>
        <begin position="81"/>
        <end position="100"/>
    </location>
</feature>
<feature type="transmembrane region" description="Helical" evidence="8">
    <location>
        <begin position="334"/>
        <end position="355"/>
    </location>
</feature>
<evidence type="ECO:0000256" key="3">
    <source>
        <dbReference type="ARBA" id="ARBA00022679"/>
    </source>
</evidence>
<feature type="transmembrane region" description="Helical" evidence="8">
    <location>
        <begin position="176"/>
        <end position="197"/>
    </location>
</feature>
<comment type="caution">
    <text evidence="10">The sequence shown here is derived from an EMBL/GenBank/DDBJ whole genome shotgun (WGS) entry which is preliminary data.</text>
</comment>
<keyword evidence="7 10" id="KW-0012">Acyltransferase</keyword>
<feature type="transmembrane region" description="Helical" evidence="8">
    <location>
        <begin position="209"/>
        <end position="227"/>
    </location>
</feature>
<feature type="transmembrane region" description="Helical" evidence="8">
    <location>
        <begin position="239"/>
        <end position="259"/>
    </location>
</feature>
<keyword evidence="11" id="KW-1185">Reference proteome</keyword>
<evidence type="ECO:0000256" key="5">
    <source>
        <dbReference type="ARBA" id="ARBA00022989"/>
    </source>
</evidence>
<keyword evidence="4 8" id="KW-0812">Transmembrane</keyword>
<protein>
    <submittedName>
        <fullName evidence="10">Acyltransferase</fullName>
    </submittedName>
</protein>
<organism evidence="10 11">
    <name type="scientific">Agrilactobacillus composti DSM 18527 = JCM 14202</name>
    <dbReference type="NCBI Taxonomy" id="1423734"/>
    <lineage>
        <taxon>Bacteria</taxon>
        <taxon>Bacillati</taxon>
        <taxon>Bacillota</taxon>
        <taxon>Bacilli</taxon>
        <taxon>Lactobacillales</taxon>
        <taxon>Lactobacillaceae</taxon>
        <taxon>Agrilactobacillus</taxon>
    </lineage>
</organism>
<comment type="subcellular location">
    <subcellularLocation>
        <location evidence="1">Cell membrane</location>
        <topology evidence="1">Multi-pass membrane protein</topology>
    </subcellularLocation>
</comment>
<evidence type="ECO:0000313" key="11">
    <source>
        <dbReference type="Proteomes" id="UP000051236"/>
    </source>
</evidence>
<dbReference type="GO" id="GO:0009103">
    <property type="term" value="P:lipopolysaccharide biosynthetic process"/>
    <property type="evidence" value="ECO:0007669"/>
    <property type="project" value="TreeGrafter"/>
</dbReference>
<dbReference type="InterPro" id="IPR002656">
    <property type="entry name" value="Acyl_transf_3_dom"/>
</dbReference>
<feature type="transmembrane region" description="Helical" evidence="8">
    <location>
        <begin position="12"/>
        <end position="33"/>
    </location>
</feature>
<dbReference type="PANTHER" id="PTHR23028:SF53">
    <property type="entry name" value="ACYL_TRANSF_3 DOMAIN-CONTAINING PROTEIN"/>
    <property type="match status" value="1"/>
</dbReference>
<keyword evidence="3 10" id="KW-0808">Transferase</keyword>
<dbReference type="InterPro" id="IPR036514">
    <property type="entry name" value="SGNH_hydro_sf"/>
</dbReference>
<evidence type="ECO:0000256" key="4">
    <source>
        <dbReference type="ARBA" id="ARBA00022692"/>
    </source>
</evidence>
<evidence type="ECO:0000313" key="10">
    <source>
        <dbReference type="EMBL" id="KRM36579.1"/>
    </source>
</evidence>
<name>X0QKH0_9LACO</name>
<evidence type="ECO:0000256" key="2">
    <source>
        <dbReference type="ARBA" id="ARBA00022475"/>
    </source>
</evidence>
<dbReference type="OrthoDB" id="9796461at2"/>
<feature type="transmembrane region" description="Helical" evidence="8">
    <location>
        <begin position="39"/>
        <end position="60"/>
    </location>
</feature>
<dbReference type="PATRIC" id="fig|1423734.3.peg.2486"/>
<accession>X0QKH0</accession>
<dbReference type="SUPFAM" id="SSF52266">
    <property type="entry name" value="SGNH hydrolase"/>
    <property type="match status" value="1"/>
</dbReference>
<sequence length="658" mass="74301">MDKNQPTQQRRYITGFDGLRALGVLGVILYHMNPNVFKGGYLGVPIFFIISGYLITDQLVRQYQTKGSFNFKVFFTKRLKRIYPALCAVLFATSAYIVLFQRSLLENLHKIVLTNLLNVYNWWQIVNGQSYFERFANSESPFTHLWTLSIEGQFYIVWPVLMVIMLKLLKKRSHIFNITMILAIASAVLMAVLYQPHVDPSRIYYGTDTRMFSILFGCALAILWPSSRLKKGIETRDRVLLDAIGIVCFVGMAFLFLNLTDQGAALYRGGMFVFSLLATILIAVIAHPGADWNQVLTNKLFTWIGARSYGIYLYQFPVMLFFEARMTNIADHQVTYHIIEAILILVISELSFRYIEQPIAHFDFKQTGQFLKQLVTFNNSQKRATKVVSFLAVLIFAIGMTGVVQATTVKPGKANDSALAQKIKKNKATNAKRNAALISEAKKANAEKKKAAKDASYSKSVSVASEQSLEKQAKKHPVNQDLEKYGLTQVQLQRAQTLQVTAFGDSVMLDGQNMLQQIFPKMVMEADVGKQLVAVPAEAKALADKGALADNILVGLGTNGPFTLDQMDALMSVFGPQRTVYWINVRVPTREWQNDVNATLQQAKKRYKNLVVIDWFGYANSHDDWFYDDRVHPNTTGGPYYAAFIAKHLLEDTPQNTK</sequence>
<dbReference type="Proteomes" id="UP000051236">
    <property type="component" value="Unassembled WGS sequence"/>
</dbReference>
<keyword evidence="5 8" id="KW-1133">Transmembrane helix</keyword>
<dbReference type="GO" id="GO:0005886">
    <property type="term" value="C:plasma membrane"/>
    <property type="evidence" value="ECO:0007669"/>
    <property type="project" value="UniProtKB-SubCell"/>
</dbReference>
<feature type="transmembrane region" description="Helical" evidence="8">
    <location>
        <begin position="152"/>
        <end position="169"/>
    </location>
</feature>
<dbReference type="CDD" id="cd01840">
    <property type="entry name" value="SGNH_hydrolase_yrhL_like"/>
    <property type="match status" value="1"/>
</dbReference>
<dbReference type="Pfam" id="PF01757">
    <property type="entry name" value="Acyl_transf_3"/>
    <property type="match status" value="1"/>
</dbReference>
<feature type="transmembrane region" description="Helical" evidence="8">
    <location>
        <begin position="387"/>
        <end position="407"/>
    </location>
</feature>
<feature type="transmembrane region" description="Helical" evidence="8">
    <location>
        <begin position="300"/>
        <end position="322"/>
    </location>
</feature>
<keyword evidence="2" id="KW-1003">Cell membrane</keyword>
<evidence type="ECO:0000259" key="9">
    <source>
        <dbReference type="Pfam" id="PF01757"/>
    </source>
</evidence>
<evidence type="ECO:0000256" key="1">
    <source>
        <dbReference type="ARBA" id="ARBA00004651"/>
    </source>
</evidence>
<proteinExistence type="predicted"/>
<dbReference type="AlphaFoldDB" id="X0QKH0"/>
<feature type="transmembrane region" description="Helical" evidence="8">
    <location>
        <begin position="265"/>
        <end position="288"/>
    </location>
</feature>
<dbReference type="GO" id="GO:0016747">
    <property type="term" value="F:acyltransferase activity, transferring groups other than amino-acyl groups"/>
    <property type="evidence" value="ECO:0007669"/>
    <property type="project" value="InterPro"/>
</dbReference>